<dbReference type="Gene3D" id="1.20.930.80">
    <property type="match status" value="1"/>
</dbReference>
<sequence length="336" mass="37539">MAYCQTEELRRWFLTNESILFKIRFQTSKASDVDHFLRERKLLLKYPPISYEEKMRLKPKLLGLDNDGSSASTTEFNYNNSEYYKVPFMDVLQLVSRREVYLEGGYAYVSRTKILSIVEGKFRTSLSKNLALAYQMQFKWSSDNTRIGSIVNRLSKVAFQYGGSTTSNTAIGGGGNNGTLNSHAVSQIFVDYLTSVMGHSDPKMKPAGVNKMFVSIGTRRPNTADKTCPIANRIHKSNTQKYTIFFDTLVMQQSCWDGCCQATNKHVYYQIRDNGRCVKVGWNPPPLDTNMIANAVSGLGNNGGSSSTLDNNAATTTQMAKKMKLSGTSTSMKVSP</sequence>
<proteinExistence type="predicted"/>
<dbReference type="GO" id="GO:0051539">
    <property type="term" value="F:4 iron, 4 sulfur cluster binding"/>
    <property type="evidence" value="ECO:0007669"/>
    <property type="project" value="UniProtKB-KW"/>
</dbReference>
<dbReference type="GO" id="GO:0046872">
    <property type="term" value="F:metal ion binding"/>
    <property type="evidence" value="ECO:0007669"/>
    <property type="project" value="UniProtKB-KW"/>
</dbReference>
<dbReference type="GO" id="GO:0006269">
    <property type="term" value="P:DNA replication, synthesis of primer"/>
    <property type="evidence" value="ECO:0007669"/>
    <property type="project" value="UniProtKB-KW"/>
</dbReference>
<dbReference type="KEGG" id="fcy:FRACYDRAFT_235156"/>
<dbReference type="InterPro" id="IPR007238">
    <property type="entry name" value="DNA_primase_lsu_euk/arc"/>
</dbReference>
<evidence type="ECO:0000313" key="2">
    <source>
        <dbReference type="Proteomes" id="UP000095751"/>
    </source>
</evidence>
<evidence type="ECO:0000313" key="1">
    <source>
        <dbReference type="EMBL" id="OEU21531.1"/>
    </source>
</evidence>
<dbReference type="PANTHER" id="PTHR10537">
    <property type="entry name" value="DNA PRIMASE LARGE SUBUNIT"/>
    <property type="match status" value="1"/>
</dbReference>
<keyword evidence="2" id="KW-1185">Reference proteome</keyword>
<dbReference type="Pfam" id="PF26466">
    <property type="entry name" value="DNA_primase_lrg_N"/>
    <property type="match status" value="1"/>
</dbReference>
<name>A0A1E7FTN0_9STRA</name>
<dbReference type="AlphaFoldDB" id="A0A1E7FTN0"/>
<dbReference type="PANTHER" id="PTHR10537:SF3">
    <property type="entry name" value="DNA PRIMASE LARGE SUBUNIT"/>
    <property type="match status" value="1"/>
</dbReference>
<dbReference type="InParanoid" id="A0A1E7FTN0"/>
<protein>
    <submittedName>
        <fullName evidence="1">DNA_primase_lrg-domain-containing protein</fullName>
    </submittedName>
</protein>
<gene>
    <name evidence="1" type="ORF">FRACYDRAFT_235156</name>
</gene>
<reference evidence="1 2" key="1">
    <citation type="submission" date="2016-09" db="EMBL/GenBank/DDBJ databases">
        <title>Extensive genetic diversity and differential bi-allelic expression allows diatom success in the polar Southern Ocean.</title>
        <authorList>
            <consortium name="DOE Joint Genome Institute"/>
            <person name="Mock T."/>
            <person name="Otillar R.P."/>
            <person name="Strauss J."/>
            <person name="Dupont C."/>
            <person name="Frickenhaus S."/>
            <person name="Maumus F."/>
            <person name="Mcmullan M."/>
            <person name="Sanges R."/>
            <person name="Schmutz J."/>
            <person name="Toseland A."/>
            <person name="Valas R."/>
            <person name="Veluchamy A."/>
            <person name="Ward B.J."/>
            <person name="Allen A."/>
            <person name="Barry K."/>
            <person name="Falciatore A."/>
            <person name="Ferrante M."/>
            <person name="Fortunato A.E."/>
            <person name="Gloeckner G."/>
            <person name="Gruber A."/>
            <person name="Hipkin R."/>
            <person name="Janech M."/>
            <person name="Kroth P."/>
            <person name="Leese F."/>
            <person name="Lindquist E."/>
            <person name="Lyon B.R."/>
            <person name="Martin J."/>
            <person name="Mayer C."/>
            <person name="Parker M."/>
            <person name="Quesneville H."/>
            <person name="Raymond J."/>
            <person name="Uhlig C."/>
            <person name="Valentin K.U."/>
            <person name="Worden A.Z."/>
            <person name="Armbrust E.V."/>
            <person name="Bowler C."/>
            <person name="Green B."/>
            <person name="Moulton V."/>
            <person name="Van Oosterhout C."/>
            <person name="Grigoriev I."/>
        </authorList>
    </citation>
    <scope>NUCLEOTIDE SEQUENCE [LARGE SCALE GENOMIC DNA]</scope>
    <source>
        <strain evidence="1 2">CCMP1102</strain>
    </source>
</reference>
<dbReference type="EMBL" id="KV784354">
    <property type="protein sequence ID" value="OEU21531.1"/>
    <property type="molecule type" value="Genomic_DNA"/>
</dbReference>
<accession>A0A1E7FTN0</accession>
<dbReference type="GO" id="GO:0006270">
    <property type="term" value="P:DNA replication initiation"/>
    <property type="evidence" value="ECO:0007669"/>
    <property type="project" value="TreeGrafter"/>
</dbReference>
<organism evidence="1 2">
    <name type="scientific">Fragilariopsis cylindrus CCMP1102</name>
    <dbReference type="NCBI Taxonomy" id="635003"/>
    <lineage>
        <taxon>Eukaryota</taxon>
        <taxon>Sar</taxon>
        <taxon>Stramenopiles</taxon>
        <taxon>Ochrophyta</taxon>
        <taxon>Bacillariophyta</taxon>
        <taxon>Bacillariophyceae</taxon>
        <taxon>Bacillariophycidae</taxon>
        <taxon>Bacillariales</taxon>
        <taxon>Bacillariaceae</taxon>
        <taxon>Fragilariopsis</taxon>
    </lineage>
</organism>
<dbReference type="GO" id="GO:0005658">
    <property type="term" value="C:alpha DNA polymerase:primase complex"/>
    <property type="evidence" value="ECO:0007669"/>
    <property type="project" value="TreeGrafter"/>
</dbReference>
<dbReference type="OrthoDB" id="421393at2759"/>
<dbReference type="Proteomes" id="UP000095751">
    <property type="component" value="Unassembled WGS sequence"/>
</dbReference>